<dbReference type="PANTHER" id="PTHR30121">
    <property type="entry name" value="UNCHARACTERIZED PROTEIN YJGR-RELATED"/>
    <property type="match status" value="1"/>
</dbReference>
<proteinExistence type="predicted"/>
<dbReference type="CDD" id="cd01127">
    <property type="entry name" value="TrwB_TraG_TraD_VirD4"/>
    <property type="match status" value="2"/>
</dbReference>
<dbReference type="Proteomes" id="UP001595851">
    <property type="component" value="Unassembled WGS sequence"/>
</dbReference>
<comment type="caution">
    <text evidence="3">The sequence shown here is derived from an EMBL/GenBank/DDBJ whole genome shotgun (WGS) entry which is preliminary data.</text>
</comment>
<dbReference type="Gene3D" id="3.40.50.300">
    <property type="entry name" value="P-loop containing nucleotide triphosphate hydrolases"/>
    <property type="match status" value="2"/>
</dbReference>
<accession>A0ABV8GP92</accession>
<keyword evidence="4" id="KW-1185">Reference proteome</keyword>
<dbReference type="InterPro" id="IPR058441">
    <property type="entry name" value="DUF8128"/>
</dbReference>
<dbReference type="PANTHER" id="PTHR30121:SF11">
    <property type="entry name" value="AAA+ ATPASE DOMAIN-CONTAINING PROTEIN"/>
    <property type="match status" value="1"/>
</dbReference>
<sequence>MNLTTADPESPCLLCDINEHDVQDALDFLAELPSRMPEFALANGPRIALALAVIWSVLAAVRYLLGWAHHAGLAPQARLIEISSPPRSDPEGAVVLWRQLVGLLRPAWARLFTGQPHLVWEYHGSDAGVRIQLWVPGIIPPGVVEKAIQAAWPGATTTTTPATPPLPDDAEVAGGRLVLAAPEHFPLTTQHDHDPARSLLEAMSGLRQGEHAVVQILARPTTGHRLHHAYRAAAHLRGGGSRHHLGRLFDAILPMPTGTRDHHRPGELARDFPERAEQVRAILTKAGQPRYEVAVRYAVSTSREPTVVDTSATIRRDRTGHPADLVRGWLRGQAHTLAGVFALFTGSHQYLRRARLWRPRQRIGSRRLDRGYLLSVAELATLAHLPWDIDAPGVTRAGARPIAPPPAVPRTTVMGTARVLGDADSGPRRPVALPVADGRHHTHVLGGTGVGKSTLLANLVLADAHAGRGALVIDPKGDLITDILNRLPERAIGKTVVFDPQDPAPPPSINILAGHDPAFAVDSVVTIFHRCFSTAWGPRVDDLLRSTCLTLTSVLGRKATLAEVPRLLTDQAFRAQIIGHLDDSLLGGFWDSYEALTPAGQATVIGPVMNKLRAVLLRPFVRQALASPDTTVPIGQLLDQGGLVLARLPKGILGDDAARLFGSILLAHTWQATTRRSHLAETDRPDACLVIDECHNFLNLPGHINDVLAEARGYRLSLILAHQHLDQLPADLREALSADARNKIYFNASPKDANDLKHHTAPLISPHDLTHLGAYQAAARLLVDGRQTSAFTLRTRPLPAAIEGRQDALRQASREQFTRPGRAPRLPARRARQVSVELDLRPGLHGQPATRDEQLD</sequence>
<organism evidence="3 4">
    <name type="scientific">Nonomuraea purpurea</name>
    <dbReference type="NCBI Taxonomy" id="1849276"/>
    <lineage>
        <taxon>Bacteria</taxon>
        <taxon>Bacillati</taxon>
        <taxon>Actinomycetota</taxon>
        <taxon>Actinomycetes</taxon>
        <taxon>Streptosporangiales</taxon>
        <taxon>Streptosporangiaceae</taxon>
        <taxon>Nonomuraea</taxon>
    </lineage>
</organism>
<dbReference type="SUPFAM" id="SSF52540">
    <property type="entry name" value="P-loop containing nucleoside triphosphate hydrolases"/>
    <property type="match status" value="1"/>
</dbReference>
<dbReference type="RefSeq" id="WP_379534625.1">
    <property type="nucleotide sequence ID" value="NZ_JBHSBI010000037.1"/>
</dbReference>
<dbReference type="Pfam" id="PF26449">
    <property type="entry name" value="DUF8128"/>
    <property type="match status" value="1"/>
</dbReference>
<dbReference type="InterPro" id="IPR027417">
    <property type="entry name" value="P-loop_NTPase"/>
</dbReference>
<gene>
    <name evidence="3" type="ORF">ACFOY2_46790</name>
</gene>
<evidence type="ECO:0000256" key="1">
    <source>
        <dbReference type="SAM" id="MobiDB-lite"/>
    </source>
</evidence>
<protein>
    <recommendedName>
        <fullName evidence="2">DUF8128 domain-containing protein</fullName>
    </recommendedName>
</protein>
<feature type="region of interest" description="Disordered" evidence="1">
    <location>
        <begin position="812"/>
        <end position="833"/>
    </location>
</feature>
<feature type="domain" description="DUF8128" evidence="2">
    <location>
        <begin position="130"/>
        <end position="386"/>
    </location>
</feature>
<evidence type="ECO:0000259" key="2">
    <source>
        <dbReference type="Pfam" id="PF26449"/>
    </source>
</evidence>
<dbReference type="InterPro" id="IPR051162">
    <property type="entry name" value="T4SS_component"/>
</dbReference>
<evidence type="ECO:0000313" key="3">
    <source>
        <dbReference type="EMBL" id="MFC4014799.1"/>
    </source>
</evidence>
<dbReference type="EMBL" id="JBHSBI010000037">
    <property type="protein sequence ID" value="MFC4014799.1"/>
    <property type="molecule type" value="Genomic_DNA"/>
</dbReference>
<reference evidence="4" key="1">
    <citation type="journal article" date="2019" name="Int. J. Syst. Evol. Microbiol.">
        <title>The Global Catalogue of Microorganisms (GCM) 10K type strain sequencing project: providing services to taxonomists for standard genome sequencing and annotation.</title>
        <authorList>
            <consortium name="The Broad Institute Genomics Platform"/>
            <consortium name="The Broad Institute Genome Sequencing Center for Infectious Disease"/>
            <person name="Wu L."/>
            <person name="Ma J."/>
        </authorList>
    </citation>
    <scope>NUCLEOTIDE SEQUENCE [LARGE SCALE GENOMIC DNA]</scope>
    <source>
        <strain evidence="4">TBRC 1276</strain>
    </source>
</reference>
<name>A0ABV8GP92_9ACTN</name>
<evidence type="ECO:0000313" key="4">
    <source>
        <dbReference type="Proteomes" id="UP001595851"/>
    </source>
</evidence>